<evidence type="ECO:0000313" key="2">
    <source>
        <dbReference type="EMBL" id="MBB6551006.1"/>
    </source>
</evidence>
<proteinExistence type="predicted"/>
<evidence type="ECO:0000256" key="1">
    <source>
        <dbReference type="SAM" id="SignalP"/>
    </source>
</evidence>
<organism evidence="2 3">
    <name type="scientific">Nonomuraea rubra</name>
    <dbReference type="NCBI Taxonomy" id="46180"/>
    <lineage>
        <taxon>Bacteria</taxon>
        <taxon>Bacillati</taxon>
        <taxon>Actinomycetota</taxon>
        <taxon>Actinomycetes</taxon>
        <taxon>Streptosporangiales</taxon>
        <taxon>Streptosporangiaceae</taxon>
        <taxon>Nonomuraea</taxon>
    </lineage>
</organism>
<gene>
    <name evidence="2" type="ORF">HD593_005801</name>
</gene>
<sequence length="167" mass="18412">MMKRKGFLALAGGLFAATLSLTTPAAATAAETAYNAKTQFLTAYPTDSMDGSCVQRRIELAAGNYTWRLFFADAQVTAREGMYFGAGWYTWTDCLDPRSGYYHHTSALDPDNPAWETVNASVDWQLYYSDTYGWGSYLDPHFAALNAEEEAPDVPVNPTPQAEPLGR</sequence>
<comment type="caution">
    <text evidence="2">The sequence shown here is derived from an EMBL/GenBank/DDBJ whole genome shotgun (WGS) entry which is preliminary data.</text>
</comment>
<name>A0A7X0NWN9_9ACTN</name>
<evidence type="ECO:0008006" key="4">
    <source>
        <dbReference type="Google" id="ProtNLM"/>
    </source>
</evidence>
<evidence type="ECO:0000313" key="3">
    <source>
        <dbReference type="Proteomes" id="UP000565579"/>
    </source>
</evidence>
<dbReference type="EMBL" id="JACHMI010000001">
    <property type="protein sequence ID" value="MBB6551006.1"/>
    <property type="molecule type" value="Genomic_DNA"/>
</dbReference>
<keyword evidence="3" id="KW-1185">Reference proteome</keyword>
<feature type="signal peptide" evidence="1">
    <location>
        <begin position="1"/>
        <end position="29"/>
    </location>
</feature>
<reference evidence="2 3" key="1">
    <citation type="submission" date="2020-08" db="EMBL/GenBank/DDBJ databases">
        <title>Sequencing the genomes of 1000 actinobacteria strains.</title>
        <authorList>
            <person name="Klenk H.-P."/>
        </authorList>
    </citation>
    <scope>NUCLEOTIDE SEQUENCE [LARGE SCALE GENOMIC DNA]</scope>
    <source>
        <strain evidence="2 3">DSM 43768</strain>
    </source>
</reference>
<dbReference type="RefSeq" id="WP_185105163.1">
    <property type="nucleotide sequence ID" value="NZ_JACHMI010000001.1"/>
</dbReference>
<keyword evidence="1" id="KW-0732">Signal</keyword>
<accession>A0A7X0NWN9</accession>
<dbReference type="Proteomes" id="UP000565579">
    <property type="component" value="Unassembled WGS sequence"/>
</dbReference>
<feature type="chain" id="PRO_5030564505" description="Tat pathway signal sequence domain protein" evidence="1">
    <location>
        <begin position="30"/>
        <end position="167"/>
    </location>
</feature>
<dbReference type="AlphaFoldDB" id="A0A7X0NWN9"/>
<protein>
    <recommendedName>
        <fullName evidence="4">Tat pathway signal sequence domain protein</fullName>
    </recommendedName>
</protein>